<gene>
    <name evidence="3" type="ORF">EYW47_31710</name>
</gene>
<sequence length="184" mass="19336">MKPLIAAIATCLALSAGGALAGTVDVDYRNATFRIDNEEVKLSNGERAVPAAPGSAMQHVTRVFGKPVGGRPDSRPATAVFLADEPGGSGIFYYVAVASSDCSKTNAVFLGDRIVPRSIVFHGRSIVVTYLDRKPDEPMAAVPKVTKSMTLGFDSKTCQLAEYEHGGQQTGANHVSGAGRQALR</sequence>
<dbReference type="RefSeq" id="WP_133198762.1">
    <property type="nucleotide sequence ID" value="NZ_JBHUCW010000057.1"/>
</dbReference>
<dbReference type="EMBL" id="SMRP01000024">
    <property type="protein sequence ID" value="TDG19099.1"/>
    <property type="molecule type" value="Genomic_DNA"/>
</dbReference>
<dbReference type="Proteomes" id="UP000295722">
    <property type="component" value="Unassembled WGS sequence"/>
</dbReference>
<dbReference type="OrthoDB" id="8650075at2"/>
<reference evidence="3 4" key="1">
    <citation type="submission" date="2019-03" db="EMBL/GenBank/DDBJ databases">
        <title>Paraburkholderia sp. 4M-K11, isolated from subtropical forest soil.</title>
        <authorList>
            <person name="Gao Z.-H."/>
            <person name="Qiu L.-H."/>
        </authorList>
    </citation>
    <scope>NUCLEOTIDE SEQUENCE [LARGE SCALE GENOMIC DNA]</scope>
    <source>
        <strain evidence="3 4">4M-K11</strain>
    </source>
</reference>
<feature type="signal peptide" evidence="2">
    <location>
        <begin position="1"/>
        <end position="21"/>
    </location>
</feature>
<comment type="caution">
    <text evidence="3">The sequence shown here is derived from an EMBL/GenBank/DDBJ whole genome shotgun (WGS) entry which is preliminary data.</text>
</comment>
<evidence type="ECO:0000313" key="4">
    <source>
        <dbReference type="Proteomes" id="UP000295722"/>
    </source>
</evidence>
<dbReference type="AlphaFoldDB" id="A0A4R5M1C9"/>
<organism evidence="3 4">
    <name type="scientific">Paraburkholderia silviterrae</name>
    <dbReference type="NCBI Taxonomy" id="2528715"/>
    <lineage>
        <taxon>Bacteria</taxon>
        <taxon>Pseudomonadati</taxon>
        <taxon>Pseudomonadota</taxon>
        <taxon>Betaproteobacteria</taxon>
        <taxon>Burkholderiales</taxon>
        <taxon>Burkholderiaceae</taxon>
        <taxon>Paraburkholderia</taxon>
    </lineage>
</organism>
<evidence type="ECO:0000256" key="2">
    <source>
        <dbReference type="SAM" id="SignalP"/>
    </source>
</evidence>
<feature type="region of interest" description="Disordered" evidence="1">
    <location>
        <begin position="165"/>
        <end position="184"/>
    </location>
</feature>
<accession>A0A4R5M1C9</accession>
<evidence type="ECO:0000256" key="1">
    <source>
        <dbReference type="SAM" id="MobiDB-lite"/>
    </source>
</evidence>
<feature type="chain" id="PRO_5020396181" evidence="2">
    <location>
        <begin position="22"/>
        <end position="184"/>
    </location>
</feature>
<keyword evidence="2" id="KW-0732">Signal</keyword>
<evidence type="ECO:0000313" key="3">
    <source>
        <dbReference type="EMBL" id="TDG19099.1"/>
    </source>
</evidence>
<keyword evidence="4" id="KW-1185">Reference proteome</keyword>
<name>A0A4R5M1C9_9BURK</name>
<protein>
    <submittedName>
        <fullName evidence="3">Uncharacterized protein</fullName>
    </submittedName>
</protein>
<proteinExistence type="predicted"/>